<evidence type="ECO:0000313" key="2">
    <source>
        <dbReference type="Proteomes" id="UP000054783"/>
    </source>
</evidence>
<sequence>LTFKVHLICKRLMAFYTANGMRRNRKTKVLRELYDTIISRHLEEVIRI</sequence>
<reference evidence="1 2" key="1">
    <citation type="submission" date="2015-01" db="EMBL/GenBank/DDBJ databases">
        <title>Evolution of Trichinella species and genotypes.</title>
        <authorList>
            <person name="Korhonen P.K."/>
            <person name="Edoardo P."/>
            <person name="Giuseppe L.R."/>
            <person name="Gasser R.B."/>
        </authorList>
    </citation>
    <scope>NUCLEOTIDE SEQUENCE [LARGE SCALE GENOMIC DNA]</scope>
    <source>
        <strain evidence="1">ISS2496</strain>
    </source>
</reference>
<accession>A0A0V1ADN3</accession>
<gene>
    <name evidence="1" type="ORF">T12_11930</name>
</gene>
<evidence type="ECO:0000313" key="1">
    <source>
        <dbReference type="EMBL" id="KRY22904.1"/>
    </source>
</evidence>
<dbReference type="EMBL" id="JYDQ01000006">
    <property type="protein sequence ID" value="KRY22904.1"/>
    <property type="molecule type" value="Genomic_DNA"/>
</dbReference>
<comment type="caution">
    <text evidence="1">The sequence shown here is derived from an EMBL/GenBank/DDBJ whole genome shotgun (WGS) entry which is preliminary data.</text>
</comment>
<feature type="non-terminal residue" evidence="1">
    <location>
        <position position="1"/>
    </location>
</feature>
<keyword evidence="2" id="KW-1185">Reference proteome</keyword>
<dbReference type="AlphaFoldDB" id="A0A0V1ADN3"/>
<organism evidence="1 2">
    <name type="scientific">Trichinella patagoniensis</name>
    <dbReference type="NCBI Taxonomy" id="990121"/>
    <lineage>
        <taxon>Eukaryota</taxon>
        <taxon>Metazoa</taxon>
        <taxon>Ecdysozoa</taxon>
        <taxon>Nematoda</taxon>
        <taxon>Enoplea</taxon>
        <taxon>Dorylaimia</taxon>
        <taxon>Trichinellida</taxon>
        <taxon>Trichinellidae</taxon>
        <taxon>Trichinella</taxon>
    </lineage>
</organism>
<name>A0A0V1ADN3_9BILA</name>
<proteinExistence type="predicted"/>
<dbReference type="Proteomes" id="UP000054783">
    <property type="component" value="Unassembled WGS sequence"/>
</dbReference>
<protein>
    <submittedName>
        <fullName evidence="1">Uncharacterized protein</fullName>
    </submittedName>
</protein>
<feature type="non-terminal residue" evidence="1">
    <location>
        <position position="48"/>
    </location>
</feature>